<dbReference type="AlphaFoldDB" id="A0AAV8T9B5"/>
<dbReference type="GO" id="GO:0008270">
    <property type="term" value="F:zinc ion binding"/>
    <property type="evidence" value="ECO:0007669"/>
    <property type="project" value="UniProtKB-KW"/>
</dbReference>
<dbReference type="EMBL" id="JAIWQS010000006">
    <property type="protein sequence ID" value="KAJ8763247.1"/>
    <property type="molecule type" value="Genomic_DNA"/>
</dbReference>
<evidence type="ECO:0000313" key="12">
    <source>
        <dbReference type="EMBL" id="KAJ8763247.1"/>
    </source>
</evidence>
<dbReference type="PANTHER" id="PTHR22937">
    <property type="entry name" value="E3 UBIQUITIN-PROTEIN LIGASE RNF165"/>
    <property type="match status" value="1"/>
</dbReference>
<evidence type="ECO:0000256" key="2">
    <source>
        <dbReference type="ARBA" id="ARBA00004906"/>
    </source>
</evidence>
<keyword evidence="6 9" id="KW-0863">Zinc-finger</keyword>
<dbReference type="Gene3D" id="3.30.40.10">
    <property type="entry name" value="Zinc/RING finger domain, C3HC4 (zinc finger)"/>
    <property type="match status" value="1"/>
</dbReference>
<reference evidence="12 13" key="1">
    <citation type="submission" date="2021-09" db="EMBL/GenBank/DDBJ databases">
        <title>Genomic insights and catalytic innovation underlie evolution of tropane alkaloids biosynthesis.</title>
        <authorList>
            <person name="Wang Y.-J."/>
            <person name="Tian T."/>
            <person name="Huang J.-P."/>
            <person name="Huang S.-X."/>
        </authorList>
    </citation>
    <scope>NUCLEOTIDE SEQUENCE [LARGE SCALE GENOMIC DNA]</scope>
    <source>
        <strain evidence="12">KIB-2018</strain>
        <tissue evidence="12">Leaf</tissue>
    </source>
</reference>
<dbReference type="GO" id="GO:0061630">
    <property type="term" value="F:ubiquitin protein ligase activity"/>
    <property type="evidence" value="ECO:0007669"/>
    <property type="project" value="UniProtKB-EC"/>
</dbReference>
<accession>A0AAV8T9B5</accession>
<keyword evidence="8" id="KW-0862">Zinc</keyword>
<proteinExistence type="predicted"/>
<feature type="region of interest" description="Disordered" evidence="10">
    <location>
        <begin position="176"/>
        <end position="195"/>
    </location>
</feature>
<comment type="catalytic activity">
    <reaction evidence="1">
        <text>S-ubiquitinyl-[E2 ubiquitin-conjugating enzyme]-L-cysteine + [acceptor protein]-L-lysine = [E2 ubiquitin-conjugating enzyme]-L-cysteine + N(6)-ubiquitinyl-[acceptor protein]-L-lysine.</text>
        <dbReference type="EC" id="2.3.2.27"/>
    </reaction>
</comment>
<dbReference type="EC" id="2.3.2.27" evidence="3"/>
<dbReference type="Proteomes" id="UP001159364">
    <property type="component" value="Linkage Group LG06"/>
</dbReference>
<evidence type="ECO:0000256" key="1">
    <source>
        <dbReference type="ARBA" id="ARBA00000900"/>
    </source>
</evidence>
<name>A0AAV8T9B5_9ROSI</name>
<evidence type="ECO:0000256" key="10">
    <source>
        <dbReference type="SAM" id="MobiDB-lite"/>
    </source>
</evidence>
<dbReference type="Pfam" id="PF13639">
    <property type="entry name" value="zf-RING_2"/>
    <property type="match status" value="1"/>
</dbReference>
<organism evidence="12 13">
    <name type="scientific">Erythroxylum novogranatense</name>
    <dbReference type="NCBI Taxonomy" id="1862640"/>
    <lineage>
        <taxon>Eukaryota</taxon>
        <taxon>Viridiplantae</taxon>
        <taxon>Streptophyta</taxon>
        <taxon>Embryophyta</taxon>
        <taxon>Tracheophyta</taxon>
        <taxon>Spermatophyta</taxon>
        <taxon>Magnoliopsida</taxon>
        <taxon>eudicotyledons</taxon>
        <taxon>Gunneridae</taxon>
        <taxon>Pentapetalae</taxon>
        <taxon>rosids</taxon>
        <taxon>fabids</taxon>
        <taxon>Malpighiales</taxon>
        <taxon>Erythroxylaceae</taxon>
        <taxon>Erythroxylum</taxon>
    </lineage>
</organism>
<evidence type="ECO:0000259" key="11">
    <source>
        <dbReference type="PROSITE" id="PS50089"/>
    </source>
</evidence>
<gene>
    <name evidence="12" type="ORF">K2173_026148</name>
</gene>
<evidence type="ECO:0000256" key="6">
    <source>
        <dbReference type="ARBA" id="ARBA00022771"/>
    </source>
</evidence>
<keyword evidence="4" id="KW-0808">Transferase</keyword>
<dbReference type="FunFam" id="3.30.40.10:FF:000309">
    <property type="entry name" value="E3 ubiquitin-protein ligase MBR2"/>
    <property type="match status" value="1"/>
</dbReference>
<evidence type="ECO:0000256" key="7">
    <source>
        <dbReference type="ARBA" id="ARBA00022786"/>
    </source>
</evidence>
<dbReference type="InterPro" id="IPR001841">
    <property type="entry name" value="Znf_RING"/>
</dbReference>
<dbReference type="GO" id="GO:0010228">
    <property type="term" value="P:vegetative to reproductive phase transition of meristem"/>
    <property type="evidence" value="ECO:0007669"/>
    <property type="project" value="UniProtKB-ARBA"/>
</dbReference>
<sequence>MQGHRSLIGSLPEALDFDHGSTSGNAFIDPTICWNSVPTPAENCLAGFILSPSHMNNASVNTVGQERQSAGEWNLGEPSSSTIAYAGAGPTLEERRYGPTSVPLVNSVSVNPQFVQSSNSDGMPQNVNLNAAPVTHGMDNCQVMEASGNHNSSGTGCEGTSSSSGSYALLLPSGSGGYSVEQHHDRPSCSLDGRPCKRKAVEGNAGQSSVGASSSLFQRSEHNAWPAVSAYCDAGSSSSIAAQSELVNAGFGLGARGLGSDVFGLGPRRLGSDGFGLGAIGLNSGDNSNLEMARRAESSHRNIRLRVNPPNEGSIPPALFSSRTVARRSVIPSSHHSSRIIPTDHSLNLRSSTAVDVTASVSQPALLPVPALVQNPQPFRWNEIHSSRGGGSSGSITLCDTDVSNSRSTRRNMLEHSVIVPATELRVSARNPATAHLNGGNINAPGNVSSTSQTISNIAVHPLPAPTWIPCPSPPPRNSRRLAEYVRRSLFSLPAGEAGAQSTSHSPMPPNHTSSVDMTHSSNSRGHHRSHARSTWLERQDDNGVGIPYPLRNLGSTREGRNRLVVSEIRNVLDVIRRGENLRIEDFMFLDQSVFFGVADVHDRHRDMRLDVDNMSYEELLALEERIGNVNTGLSEETILKQLKQRKHSVVEGVAEAETEPCCICQEEYNEGEDRGKLDCGHDFHTECVKQWLMLKNWCPICKTTGLAT</sequence>
<keyword evidence="5" id="KW-0479">Metal-binding</keyword>
<feature type="domain" description="RING-type" evidence="11">
    <location>
        <begin position="662"/>
        <end position="703"/>
    </location>
</feature>
<comment type="caution">
    <text evidence="12">The sequence shown here is derived from an EMBL/GenBank/DDBJ whole genome shotgun (WGS) entry which is preliminary data.</text>
</comment>
<evidence type="ECO:0000313" key="13">
    <source>
        <dbReference type="Proteomes" id="UP001159364"/>
    </source>
</evidence>
<dbReference type="PANTHER" id="PTHR22937:SF212">
    <property type="entry name" value="RING-TYPE E3 UBIQUITIN TRANSFERASE"/>
    <property type="match status" value="1"/>
</dbReference>
<dbReference type="SMART" id="SM00184">
    <property type="entry name" value="RING"/>
    <property type="match status" value="1"/>
</dbReference>
<evidence type="ECO:0000256" key="8">
    <source>
        <dbReference type="ARBA" id="ARBA00022833"/>
    </source>
</evidence>
<keyword evidence="13" id="KW-1185">Reference proteome</keyword>
<dbReference type="InterPro" id="IPR045191">
    <property type="entry name" value="MBR1/2-like"/>
</dbReference>
<comment type="pathway">
    <text evidence="2">Protein modification; protein ubiquitination.</text>
</comment>
<protein>
    <recommendedName>
        <fullName evidence="3">RING-type E3 ubiquitin transferase</fullName>
        <ecNumber evidence="3">2.3.2.27</ecNumber>
    </recommendedName>
</protein>
<feature type="compositionally biased region" description="Polar residues" evidence="10">
    <location>
        <begin position="500"/>
        <end position="519"/>
    </location>
</feature>
<evidence type="ECO:0000256" key="5">
    <source>
        <dbReference type="ARBA" id="ARBA00022723"/>
    </source>
</evidence>
<feature type="region of interest" description="Disordered" evidence="10">
    <location>
        <begin position="495"/>
        <end position="539"/>
    </location>
</feature>
<dbReference type="InterPro" id="IPR013083">
    <property type="entry name" value="Znf_RING/FYVE/PHD"/>
</dbReference>
<evidence type="ECO:0000256" key="3">
    <source>
        <dbReference type="ARBA" id="ARBA00012483"/>
    </source>
</evidence>
<dbReference type="SUPFAM" id="SSF57850">
    <property type="entry name" value="RING/U-box"/>
    <property type="match status" value="1"/>
</dbReference>
<dbReference type="GO" id="GO:0043161">
    <property type="term" value="P:proteasome-mediated ubiquitin-dependent protein catabolic process"/>
    <property type="evidence" value="ECO:0007669"/>
    <property type="project" value="UniProtKB-ARBA"/>
</dbReference>
<evidence type="ECO:0000256" key="9">
    <source>
        <dbReference type="PROSITE-ProRule" id="PRU00175"/>
    </source>
</evidence>
<evidence type="ECO:0000256" key="4">
    <source>
        <dbReference type="ARBA" id="ARBA00022679"/>
    </source>
</evidence>
<keyword evidence="7" id="KW-0833">Ubl conjugation pathway</keyword>
<dbReference type="PROSITE" id="PS50089">
    <property type="entry name" value="ZF_RING_2"/>
    <property type="match status" value="1"/>
</dbReference>